<organism evidence="2 3">
    <name type="scientific">Urocolius indicus</name>
    <name type="common">Red-faced mousebird</name>
    <name type="synonym">Colius indicus</name>
    <dbReference type="NCBI Taxonomy" id="458196"/>
    <lineage>
        <taxon>Eukaryota</taxon>
        <taxon>Metazoa</taxon>
        <taxon>Chordata</taxon>
        <taxon>Craniata</taxon>
        <taxon>Vertebrata</taxon>
        <taxon>Euteleostomi</taxon>
        <taxon>Archelosauria</taxon>
        <taxon>Archosauria</taxon>
        <taxon>Dinosauria</taxon>
        <taxon>Saurischia</taxon>
        <taxon>Theropoda</taxon>
        <taxon>Coelurosauria</taxon>
        <taxon>Aves</taxon>
        <taxon>Neognathae</taxon>
        <taxon>Neoaves</taxon>
        <taxon>Telluraves</taxon>
        <taxon>Coraciimorphae</taxon>
        <taxon>Coliiformes</taxon>
        <taxon>Coliidae</taxon>
        <taxon>Urocolius</taxon>
    </lineage>
</organism>
<reference evidence="2" key="1">
    <citation type="submission" date="2020-02" db="EMBL/GenBank/DDBJ databases">
        <title>Bird 10,000 Genomes (B10K) Project - Family phase.</title>
        <authorList>
            <person name="Zhang G."/>
        </authorList>
    </citation>
    <scope>NUCLEOTIDE SEQUENCE</scope>
    <source>
        <strain evidence="2">B10K-DU-030-59</strain>
    </source>
</reference>
<dbReference type="InterPro" id="IPR004095">
    <property type="entry name" value="TGS"/>
</dbReference>
<dbReference type="InterPro" id="IPR018163">
    <property type="entry name" value="Thr/Ala-tRNA-synth_IIc_edit"/>
</dbReference>
<dbReference type="InterPro" id="IPR012675">
    <property type="entry name" value="Beta-grasp_dom_sf"/>
</dbReference>
<dbReference type="CDD" id="cd01667">
    <property type="entry name" value="TGS_ThrRS"/>
    <property type="match status" value="1"/>
</dbReference>
<dbReference type="SUPFAM" id="SSF81271">
    <property type="entry name" value="TGS-like"/>
    <property type="match status" value="1"/>
</dbReference>
<evidence type="ECO:0000313" key="3">
    <source>
        <dbReference type="Proteomes" id="UP000654395"/>
    </source>
</evidence>
<evidence type="ECO:0000313" key="2">
    <source>
        <dbReference type="EMBL" id="NXX86352.1"/>
    </source>
</evidence>
<sequence length="217" mass="25321">FTSTATVSRLTSEEVIRMRNELFTKEKERQLSLYPRIEKIEVKYTGKSHPGSVFVMNKVLSTPYNCAMHLSEWHCKKSVLALVDGEVWDMYRPLTKSCEIQFLTFKDEDPEEVNKASLYHAYWRSCAMIMACVLKRAFKDEYSVSLIKAPEMPGDIMISGAFCYDVILDKRLNDWKPTNENFRSLTRDARKLIDKDLPFETLHVEAKVACEMFQHNR</sequence>
<dbReference type="FunFam" id="3.10.20.30:FF:000017">
    <property type="entry name" value="39S ribosomal protein L39, mitochondrial"/>
    <property type="match status" value="1"/>
</dbReference>
<feature type="non-terminal residue" evidence="2">
    <location>
        <position position="217"/>
    </location>
</feature>
<feature type="non-terminal residue" evidence="2">
    <location>
        <position position="1"/>
    </location>
</feature>
<comment type="caution">
    <text evidence="2">The sequence shown here is derived from an EMBL/GenBank/DDBJ whole genome shotgun (WGS) entry which is preliminary data.</text>
</comment>
<keyword evidence="3" id="KW-1185">Reference proteome</keyword>
<dbReference type="GO" id="GO:0003723">
    <property type="term" value="F:RNA binding"/>
    <property type="evidence" value="ECO:0007669"/>
    <property type="project" value="TreeGrafter"/>
</dbReference>
<dbReference type="PANTHER" id="PTHR42753">
    <property type="entry name" value="MITOCHONDRIAL RIBOSOME PROTEIN L39/PROLYL-TRNA LIGASE FAMILY MEMBER"/>
    <property type="match status" value="1"/>
</dbReference>
<gene>
    <name evidence="2" type="primary">Mrpl39_1</name>
    <name evidence="2" type="ORF">UROIND_R06829</name>
</gene>
<dbReference type="Gene3D" id="3.30.980.10">
    <property type="entry name" value="Threonyl-trna Synthetase, Chain A, domain 2"/>
    <property type="match status" value="1"/>
</dbReference>
<feature type="domain" description="TGS" evidence="1">
    <location>
        <begin position="38"/>
        <end position="104"/>
    </location>
</feature>
<dbReference type="InterPro" id="IPR012676">
    <property type="entry name" value="TGS-like"/>
</dbReference>
<evidence type="ECO:0000259" key="1">
    <source>
        <dbReference type="PROSITE" id="PS51880"/>
    </source>
</evidence>
<name>A0A852LB58_UROIN</name>
<dbReference type="OrthoDB" id="5870821at2759"/>
<dbReference type="GO" id="GO:0005739">
    <property type="term" value="C:mitochondrion"/>
    <property type="evidence" value="ECO:0007669"/>
    <property type="project" value="TreeGrafter"/>
</dbReference>
<dbReference type="GO" id="GO:0000166">
    <property type="term" value="F:nucleotide binding"/>
    <property type="evidence" value="ECO:0007669"/>
    <property type="project" value="InterPro"/>
</dbReference>
<dbReference type="AlphaFoldDB" id="A0A852LB58"/>
<dbReference type="PROSITE" id="PS51880">
    <property type="entry name" value="TGS"/>
    <property type="match status" value="1"/>
</dbReference>
<proteinExistence type="predicted"/>
<dbReference type="InterPro" id="IPR050062">
    <property type="entry name" value="Pro-tRNA_synthetase"/>
</dbReference>
<dbReference type="Proteomes" id="UP000654395">
    <property type="component" value="Unassembled WGS sequence"/>
</dbReference>
<protein>
    <submittedName>
        <fullName evidence="2">RM39 protein</fullName>
    </submittedName>
</protein>
<dbReference type="SUPFAM" id="SSF55186">
    <property type="entry name" value="ThrRS/AlaRS common domain"/>
    <property type="match status" value="1"/>
</dbReference>
<dbReference type="PANTHER" id="PTHR42753:SF9">
    <property type="entry name" value="LARGE RIBOSOMAL SUBUNIT PROTEIN ML39"/>
    <property type="match status" value="1"/>
</dbReference>
<dbReference type="Gene3D" id="3.10.20.30">
    <property type="match status" value="1"/>
</dbReference>
<accession>A0A852LB58</accession>
<dbReference type="EMBL" id="WBNH01012064">
    <property type="protein sequence ID" value="NXX86352.1"/>
    <property type="molecule type" value="Genomic_DNA"/>
</dbReference>